<name>X1TVF1_9ZZZZ</name>
<dbReference type="AlphaFoldDB" id="X1TVF1"/>
<sequence>DIAIIVATGQNSSSPMDHTFAYHVHHHMIS</sequence>
<dbReference type="EMBL" id="BARW01033387">
    <property type="protein sequence ID" value="GAJ09229.1"/>
    <property type="molecule type" value="Genomic_DNA"/>
</dbReference>
<organism evidence="1">
    <name type="scientific">marine sediment metagenome</name>
    <dbReference type="NCBI Taxonomy" id="412755"/>
    <lineage>
        <taxon>unclassified sequences</taxon>
        <taxon>metagenomes</taxon>
        <taxon>ecological metagenomes</taxon>
    </lineage>
</organism>
<protein>
    <submittedName>
        <fullName evidence="1">Uncharacterized protein</fullName>
    </submittedName>
</protein>
<proteinExistence type="predicted"/>
<reference evidence="1" key="1">
    <citation type="journal article" date="2014" name="Front. Microbiol.">
        <title>High frequency of phylogenetically diverse reductive dehalogenase-homologous genes in deep subseafloor sedimentary metagenomes.</title>
        <authorList>
            <person name="Kawai M."/>
            <person name="Futagami T."/>
            <person name="Toyoda A."/>
            <person name="Takaki Y."/>
            <person name="Nishi S."/>
            <person name="Hori S."/>
            <person name="Arai W."/>
            <person name="Tsubouchi T."/>
            <person name="Morono Y."/>
            <person name="Uchiyama I."/>
            <person name="Ito T."/>
            <person name="Fujiyama A."/>
            <person name="Inagaki F."/>
            <person name="Takami H."/>
        </authorList>
    </citation>
    <scope>NUCLEOTIDE SEQUENCE</scope>
    <source>
        <strain evidence="1">Expedition CK06-06</strain>
    </source>
</reference>
<evidence type="ECO:0000313" key="1">
    <source>
        <dbReference type="EMBL" id="GAJ09229.1"/>
    </source>
</evidence>
<gene>
    <name evidence="1" type="ORF">S12H4_52599</name>
</gene>
<accession>X1TVF1</accession>
<feature type="non-terminal residue" evidence="1">
    <location>
        <position position="1"/>
    </location>
</feature>
<comment type="caution">
    <text evidence="1">The sequence shown here is derived from an EMBL/GenBank/DDBJ whole genome shotgun (WGS) entry which is preliminary data.</text>
</comment>